<evidence type="ECO:0000313" key="5">
    <source>
        <dbReference type="EMBL" id="MDP2565363.1"/>
    </source>
</evidence>
<protein>
    <recommendedName>
        <fullName evidence="1">diguanylate cyclase</fullName>
        <ecNumber evidence="1">2.7.7.65</ecNumber>
    </recommendedName>
</protein>
<dbReference type="PROSITE" id="PS50887">
    <property type="entry name" value="GGDEF"/>
    <property type="match status" value="1"/>
</dbReference>
<dbReference type="SUPFAM" id="SSF55073">
    <property type="entry name" value="Nucleotide cyclase"/>
    <property type="match status" value="1"/>
</dbReference>
<dbReference type="PANTHER" id="PTHR45138">
    <property type="entry name" value="REGULATORY COMPONENTS OF SENSORY TRANSDUCTION SYSTEM"/>
    <property type="match status" value="1"/>
</dbReference>
<dbReference type="PANTHER" id="PTHR45138:SF9">
    <property type="entry name" value="DIGUANYLATE CYCLASE DGCM-RELATED"/>
    <property type="match status" value="1"/>
</dbReference>
<keyword evidence="3" id="KW-0472">Membrane</keyword>
<name>A0ABT9FF26_9GAMM</name>
<keyword evidence="5" id="KW-0808">Transferase</keyword>
<reference evidence="5" key="1">
    <citation type="submission" date="2023-07" db="EMBL/GenBank/DDBJ databases">
        <title>Genome content predicts the carbon catabolic preferences of heterotrophic bacteria.</title>
        <authorList>
            <person name="Gralka M."/>
        </authorList>
    </citation>
    <scope>NUCLEOTIDE SEQUENCE</scope>
    <source>
        <strain evidence="5">4G09</strain>
    </source>
</reference>
<dbReference type="Gene3D" id="3.30.70.270">
    <property type="match status" value="1"/>
</dbReference>
<evidence type="ECO:0000256" key="1">
    <source>
        <dbReference type="ARBA" id="ARBA00012528"/>
    </source>
</evidence>
<feature type="transmembrane region" description="Helical" evidence="3">
    <location>
        <begin position="144"/>
        <end position="162"/>
    </location>
</feature>
<dbReference type="GO" id="GO:0052621">
    <property type="term" value="F:diguanylate cyclase activity"/>
    <property type="evidence" value="ECO:0007669"/>
    <property type="project" value="UniProtKB-EC"/>
</dbReference>
<keyword evidence="6" id="KW-1185">Reference proteome</keyword>
<comment type="caution">
    <text evidence="5">The sequence shown here is derived from an EMBL/GenBank/DDBJ whole genome shotgun (WGS) entry which is preliminary data.</text>
</comment>
<proteinExistence type="predicted"/>
<gene>
    <name evidence="5" type="ORF">Q8W34_12030</name>
</gene>
<dbReference type="CDD" id="cd01949">
    <property type="entry name" value="GGDEF"/>
    <property type="match status" value="1"/>
</dbReference>
<feature type="transmembrane region" description="Helical" evidence="3">
    <location>
        <begin position="115"/>
        <end position="132"/>
    </location>
</feature>
<dbReference type="InterPro" id="IPR048435">
    <property type="entry name" value="MASE6"/>
</dbReference>
<feature type="transmembrane region" description="Helical" evidence="3">
    <location>
        <begin position="16"/>
        <end position="34"/>
    </location>
</feature>
<organism evidence="5 6">
    <name type="scientific">Pseudoalteromonas marina</name>
    <dbReference type="NCBI Taxonomy" id="267375"/>
    <lineage>
        <taxon>Bacteria</taxon>
        <taxon>Pseudomonadati</taxon>
        <taxon>Pseudomonadota</taxon>
        <taxon>Gammaproteobacteria</taxon>
        <taxon>Alteromonadales</taxon>
        <taxon>Pseudoalteromonadaceae</taxon>
        <taxon>Pseudoalteromonas</taxon>
    </lineage>
</organism>
<accession>A0ABT9FF26</accession>
<sequence length="344" mass="38856">MDITALNSTKALRKHVLVWMCLFFGSVSLFFSALNVFSGVYLLGFLELCFSIYCLYTIHHLSKHALRFWQSVVMCVLVCIIVLYANYISEPKYGLFVWSFALPVLCYLLMGKRYGIFFSGTVLFIQSLILLSKSSPDPIVNLNMAINLLLAYVSIWTVSHIFEGSRALSSKRLKNLALLDPLTGAGNRLSMNHYFEVELVDKTNTYLFLLDLDYFKQINDKFGHDVGDKVLTEIATLLRITLAKGYVFRVGGEEFAVIHSFNSKDEALFAAEKLRETVEKTPFNIEGHAIKLTISIGVADYQANSSLESIFIAADKQLYKAKRLGRNKVYASSKEQLKQIEVPA</sequence>
<evidence type="ECO:0000259" key="4">
    <source>
        <dbReference type="PROSITE" id="PS50887"/>
    </source>
</evidence>
<dbReference type="InterPro" id="IPR043128">
    <property type="entry name" value="Rev_trsase/Diguanyl_cyclase"/>
</dbReference>
<feature type="transmembrane region" description="Helical" evidence="3">
    <location>
        <begin position="40"/>
        <end position="56"/>
    </location>
</feature>
<comment type="catalytic activity">
    <reaction evidence="2">
        <text>2 GTP = 3',3'-c-di-GMP + 2 diphosphate</text>
        <dbReference type="Rhea" id="RHEA:24898"/>
        <dbReference type="ChEBI" id="CHEBI:33019"/>
        <dbReference type="ChEBI" id="CHEBI:37565"/>
        <dbReference type="ChEBI" id="CHEBI:58805"/>
        <dbReference type="EC" id="2.7.7.65"/>
    </reaction>
</comment>
<dbReference type="NCBIfam" id="TIGR00254">
    <property type="entry name" value="GGDEF"/>
    <property type="match status" value="1"/>
</dbReference>
<dbReference type="SMART" id="SM00267">
    <property type="entry name" value="GGDEF"/>
    <property type="match status" value="1"/>
</dbReference>
<dbReference type="InterPro" id="IPR050469">
    <property type="entry name" value="Diguanylate_Cyclase"/>
</dbReference>
<evidence type="ECO:0000256" key="2">
    <source>
        <dbReference type="ARBA" id="ARBA00034247"/>
    </source>
</evidence>
<dbReference type="InterPro" id="IPR000160">
    <property type="entry name" value="GGDEF_dom"/>
</dbReference>
<feature type="transmembrane region" description="Helical" evidence="3">
    <location>
        <begin position="93"/>
        <end position="110"/>
    </location>
</feature>
<dbReference type="RefSeq" id="WP_305472253.1">
    <property type="nucleotide sequence ID" value="NZ_JAUYVT010000010.1"/>
</dbReference>
<dbReference type="Proteomes" id="UP001177212">
    <property type="component" value="Unassembled WGS sequence"/>
</dbReference>
<evidence type="ECO:0000256" key="3">
    <source>
        <dbReference type="SAM" id="Phobius"/>
    </source>
</evidence>
<evidence type="ECO:0000313" key="6">
    <source>
        <dbReference type="Proteomes" id="UP001177212"/>
    </source>
</evidence>
<keyword evidence="3" id="KW-1133">Transmembrane helix</keyword>
<dbReference type="InterPro" id="IPR029787">
    <property type="entry name" value="Nucleotide_cyclase"/>
</dbReference>
<dbReference type="Pfam" id="PF20966">
    <property type="entry name" value="MASE6"/>
    <property type="match status" value="1"/>
</dbReference>
<dbReference type="Pfam" id="PF00990">
    <property type="entry name" value="GGDEF"/>
    <property type="match status" value="1"/>
</dbReference>
<dbReference type="EMBL" id="JAUYVT010000010">
    <property type="protein sequence ID" value="MDP2565363.1"/>
    <property type="molecule type" value="Genomic_DNA"/>
</dbReference>
<feature type="transmembrane region" description="Helical" evidence="3">
    <location>
        <begin position="68"/>
        <end position="87"/>
    </location>
</feature>
<keyword evidence="5" id="KW-0548">Nucleotidyltransferase</keyword>
<dbReference type="EC" id="2.7.7.65" evidence="1"/>
<feature type="domain" description="GGDEF" evidence="4">
    <location>
        <begin position="203"/>
        <end position="334"/>
    </location>
</feature>
<keyword evidence="3" id="KW-0812">Transmembrane</keyword>